<keyword evidence="6 13" id="KW-0375">Hydrogen ion transport</keyword>
<dbReference type="GO" id="GO:0046933">
    <property type="term" value="F:proton-transporting ATP synthase activity, rotational mechanism"/>
    <property type="evidence" value="ECO:0007669"/>
    <property type="project" value="UniProtKB-UniRule"/>
</dbReference>
<evidence type="ECO:0000256" key="1">
    <source>
        <dbReference type="ARBA" id="ARBA00005513"/>
    </source>
</evidence>
<dbReference type="CDD" id="cd06503">
    <property type="entry name" value="ATP-synt_Fo_b"/>
    <property type="match status" value="1"/>
</dbReference>
<evidence type="ECO:0000256" key="12">
    <source>
        <dbReference type="ARBA" id="ARBA00037847"/>
    </source>
</evidence>
<dbReference type="GO" id="GO:0005886">
    <property type="term" value="C:plasma membrane"/>
    <property type="evidence" value="ECO:0007669"/>
    <property type="project" value="UniProtKB-SubCell"/>
</dbReference>
<feature type="transmembrane region" description="Helical" evidence="13">
    <location>
        <begin position="6"/>
        <end position="27"/>
    </location>
</feature>
<dbReference type="NCBIfam" id="TIGR01144">
    <property type="entry name" value="ATP_synt_b"/>
    <property type="match status" value="1"/>
</dbReference>
<keyword evidence="8 13" id="KW-0406">Ion transport</keyword>
<dbReference type="GO" id="GO:0012505">
    <property type="term" value="C:endomembrane system"/>
    <property type="evidence" value="ECO:0007669"/>
    <property type="project" value="UniProtKB-SubCell"/>
</dbReference>
<proteinExistence type="inferred from homology"/>
<evidence type="ECO:0000256" key="9">
    <source>
        <dbReference type="ARBA" id="ARBA00023136"/>
    </source>
</evidence>
<keyword evidence="10 13" id="KW-0066">ATP synthesis</keyword>
<protein>
    <recommendedName>
        <fullName evidence="13">ATP synthase subunit b</fullName>
    </recommendedName>
    <alternativeName>
        <fullName evidence="13">ATP synthase F(0) sector subunit b</fullName>
    </alternativeName>
    <alternativeName>
        <fullName evidence="13">ATPase subunit I</fullName>
    </alternativeName>
    <alternativeName>
        <fullName evidence="13">F-type ATPase subunit b</fullName>
        <shortName evidence="13">F-ATPase subunit b</shortName>
    </alternativeName>
</protein>
<evidence type="ECO:0000256" key="11">
    <source>
        <dbReference type="ARBA" id="ARBA00025198"/>
    </source>
</evidence>
<evidence type="ECO:0000313" key="15">
    <source>
        <dbReference type="EMBL" id="TCZ69368.1"/>
    </source>
</evidence>
<comment type="subunit">
    <text evidence="13">F-type ATPases have 2 components, F(1) - the catalytic core - and F(0) - the membrane proton channel. F(1) has five subunits: alpha(3), beta(3), gamma(1), delta(1), epsilon(1). F(0) has three main subunits: a(1), b(2) and c(10-14). The alpha and beta chains form an alternating ring which encloses part of the gamma chain. F(1) is attached to F(0) by a central stalk formed by the gamma and epsilon chains, while a peripheral stalk is formed by the delta and b chains.</text>
</comment>
<sequence>MKFVFGDAIIAIVGFGILYFLLHRYALGPLMGMMEKRRELITNQIESAQKDRQDAAAFIAEQKEALANVKKEAFEIVESAKANASRQAEEIIEKSRAEADRIKADALRDIESEKNKAIAALHAEVGSLSVAIAAKIIEKQVDEQSQQALVAEYLKEVGGVQ</sequence>
<keyword evidence="5 13" id="KW-0812">Transmembrane</keyword>
<dbReference type="InterPro" id="IPR028987">
    <property type="entry name" value="ATP_synth_B-like_membr_sf"/>
</dbReference>
<organism evidence="15 16">
    <name type="scientific">Paenibacillus albiflavus</name>
    <dbReference type="NCBI Taxonomy" id="2545760"/>
    <lineage>
        <taxon>Bacteria</taxon>
        <taxon>Bacillati</taxon>
        <taxon>Bacillota</taxon>
        <taxon>Bacilli</taxon>
        <taxon>Bacillales</taxon>
        <taxon>Paenibacillaceae</taxon>
        <taxon>Paenibacillus</taxon>
    </lineage>
</organism>
<keyword evidence="7 13" id="KW-1133">Transmembrane helix</keyword>
<dbReference type="OrthoDB" id="282095at2"/>
<evidence type="ECO:0000256" key="13">
    <source>
        <dbReference type="HAMAP-Rule" id="MF_01398"/>
    </source>
</evidence>
<dbReference type="Proteomes" id="UP000295418">
    <property type="component" value="Unassembled WGS sequence"/>
</dbReference>
<evidence type="ECO:0000256" key="4">
    <source>
        <dbReference type="ARBA" id="ARBA00022547"/>
    </source>
</evidence>
<keyword evidence="2 13" id="KW-0813">Transport</keyword>
<dbReference type="AlphaFoldDB" id="A0A4R4DXI7"/>
<evidence type="ECO:0000256" key="6">
    <source>
        <dbReference type="ARBA" id="ARBA00022781"/>
    </source>
</evidence>
<dbReference type="GO" id="GO:0046961">
    <property type="term" value="F:proton-transporting ATPase activity, rotational mechanism"/>
    <property type="evidence" value="ECO:0007669"/>
    <property type="project" value="TreeGrafter"/>
</dbReference>
<evidence type="ECO:0000256" key="3">
    <source>
        <dbReference type="ARBA" id="ARBA00022475"/>
    </source>
</evidence>
<dbReference type="InterPro" id="IPR050059">
    <property type="entry name" value="ATP_synthase_B_chain"/>
</dbReference>
<dbReference type="GO" id="GO:0045259">
    <property type="term" value="C:proton-transporting ATP synthase complex"/>
    <property type="evidence" value="ECO:0007669"/>
    <property type="project" value="UniProtKB-KW"/>
</dbReference>
<gene>
    <name evidence="13 15" type="primary">atpF</name>
    <name evidence="15" type="ORF">E0485_23875</name>
</gene>
<dbReference type="InterPro" id="IPR002146">
    <property type="entry name" value="ATP_synth_b/b'su_bac/chlpt"/>
</dbReference>
<comment type="subcellular location">
    <subcellularLocation>
        <location evidence="13">Cell membrane</location>
        <topology evidence="13">Single-pass membrane protein</topology>
    </subcellularLocation>
    <subcellularLocation>
        <location evidence="12">Endomembrane system</location>
        <topology evidence="12">Single-pass membrane protein</topology>
    </subcellularLocation>
</comment>
<dbReference type="InterPro" id="IPR005864">
    <property type="entry name" value="ATP_synth_F0_bsu_bac"/>
</dbReference>
<evidence type="ECO:0000256" key="5">
    <source>
        <dbReference type="ARBA" id="ARBA00022692"/>
    </source>
</evidence>
<dbReference type="EMBL" id="SKFG01000051">
    <property type="protein sequence ID" value="TCZ69368.1"/>
    <property type="molecule type" value="Genomic_DNA"/>
</dbReference>
<name>A0A4R4DXI7_9BACL</name>
<reference evidence="15 16" key="1">
    <citation type="submission" date="2019-03" db="EMBL/GenBank/DDBJ databases">
        <authorList>
            <person name="Kim M.K.M."/>
        </authorList>
    </citation>
    <scope>NUCLEOTIDE SEQUENCE [LARGE SCALE GENOMIC DNA]</scope>
    <source>
        <strain evidence="15 16">18JY21-1</strain>
    </source>
</reference>
<dbReference type="Pfam" id="PF00430">
    <property type="entry name" value="ATP-synt_B"/>
    <property type="match status" value="1"/>
</dbReference>
<dbReference type="SUPFAM" id="SSF81573">
    <property type="entry name" value="F1F0 ATP synthase subunit B, membrane domain"/>
    <property type="match status" value="1"/>
</dbReference>
<evidence type="ECO:0000256" key="8">
    <source>
        <dbReference type="ARBA" id="ARBA00023065"/>
    </source>
</evidence>
<keyword evidence="4 13" id="KW-0138">CF(0)</keyword>
<evidence type="ECO:0000256" key="7">
    <source>
        <dbReference type="ARBA" id="ARBA00022989"/>
    </source>
</evidence>
<keyword evidence="3 13" id="KW-1003">Cell membrane</keyword>
<comment type="function">
    <text evidence="13">Component of the F(0) channel, it forms part of the peripheral stalk, linking F(1) to F(0).</text>
</comment>
<dbReference type="HAMAP" id="MF_01398">
    <property type="entry name" value="ATP_synth_b_bprime"/>
    <property type="match status" value="1"/>
</dbReference>
<dbReference type="Gene3D" id="1.20.5.620">
    <property type="entry name" value="F1F0 ATP synthase subunit B, membrane domain"/>
    <property type="match status" value="1"/>
</dbReference>
<dbReference type="PANTHER" id="PTHR33445">
    <property type="entry name" value="ATP SYNTHASE SUBUNIT B', CHLOROPLASTIC"/>
    <property type="match status" value="1"/>
</dbReference>
<accession>A0A4R4DXI7</accession>
<evidence type="ECO:0000256" key="10">
    <source>
        <dbReference type="ARBA" id="ARBA00023310"/>
    </source>
</evidence>
<keyword evidence="16" id="KW-1185">Reference proteome</keyword>
<dbReference type="PANTHER" id="PTHR33445:SF1">
    <property type="entry name" value="ATP SYNTHASE SUBUNIT B"/>
    <property type="match status" value="1"/>
</dbReference>
<dbReference type="RefSeq" id="WP_132420551.1">
    <property type="nucleotide sequence ID" value="NZ_SKFG01000051.1"/>
</dbReference>
<comment type="similarity">
    <text evidence="1 13 14">Belongs to the ATPase B chain family.</text>
</comment>
<keyword evidence="9 13" id="KW-0472">Membrane</keyword>
<evidence type="ECO:0000256" key="14">
    <source>
        <dbReference type="RuleBase" id="RU003848"/>
    </source>
</evidence>
<comment type="caution">
    <text evidence="15">The sequence shown here is derived from an EMBL/GenBank/DDBJ whole genome shotgun (WGS) entry which is preliminary data.</text>
</comment>
<comment type="function">
    <text evidence="11 13">F(1)F(0) ATP synthase produces ATP from ADP in the presence of a proton or sodium gradient. F-type ATPases consist of two structural domains, F(1) containing the extramembraneous catalytic core and F(0) containing the membrane proton channel, linked together by a central stalk and a peripheral stalk. During catalysis, ATP synthesis in the catalytic domain of F(1) is coupled via a rotary mechanism of the central stalk subunits to proton translocation.</text>
</comment>
<evidence type="ECO:0000256" key="2">
    <source>
        <dbReference type="ARBA" id="ARBA00022448"/>
    </source>
</evidence>
<evidence type="ECO:0000313" key="16">
    <source>
        <dbReference type="Proteomes" id="UP000295418"/>
    </source>
</evidence>